<proteinExistence type="predicted"/>
<evidence type="ECO:0000313" key="2">
    <source>
        <dbReference type="EMBL" id="GIQ89134.1"/>
    </source>
</evidence>
<dbReference type="Proteomes" id="UP000265618">
    <property type="component" value="Unassembled WGS sequence"/>
</dbReference>
<feature type="non-terminal residue" evidence="2">
    <location>
        <position position="1"/>
    </location>
</feature>
<keyword evidence="3" id="KW-1185">Reference proteome</keyword>
<feature type="compositionally biased region" description="Basic and acidic residues" evidence="1">
    <location>
        <begin position="195"/>
        <end position="205"/>
    </location>
</feature>
<evidence type="ECO:0000256" key="1">
    <source>
        <dbReference type="SAM" id="MobiDB-lite"/>
    </source>
</evidence>
<gene>
    <name evidence="2" type="ORF">KIPB_011536</name>
</gene>
<protein>
    <submittedName>
        <fullName evidence="2">Uncharacterized protein</fullName>
    </submittedName>
</protein>
<dbReference type="EMBL" id="BDIP01004724">
    <property type="protein sequence ID" value="GIQ89134.1"/>
    <property type="molecule type" value="Genomic_DNA"/>
</dbReference>
<reference evidence="2 3" key="1">
    <citation type="journal article" date="2018" name="PLoS ONE">
        <title>The draft genome of Kipferlia bialata reveals reductive genome evolution in fornicate parasites.</title>
        <authorList>
            <person name="Tanifuji G."/>
            <person name="Takabayashi S."/>
            <person name="Kume K."/>
            <person name="Takagi M."/>
            <person name="Nakayama T."/>
            <person name="Kamikawa R."/>
            <person name="Inagaki Y."/>
            <person name="Hashimoto T."/>
        </authorList>
    </citation>
    <scope>NUCLEOTIDE SEQUENCE [LARGE SCALE GENOMIC DNA]</scope>
    <source>
        <strain evidence="2">NY0173</strain>
    </source>
</reference>
<comment type="caution">
    <text evidence="2">The sequence shown here is derived from an EMBL/GenBank/DDBJ whole genome shotgun (WGS) entry which is preliminary data.</text>
</comment>
<name>A0A9K3D858_9EUKA</name>
<accession>A0A9K3D858</accession>
<organism evidence="2 3">
    <name type="scientific">Kipferlia bialata</name>
    <dbReference type="NCBI Taxonomy" id="797122"/>
    <lineage>
        <taxon>Eukaryota</taxon>
        <taxon>Metamonada</taxon>
        <taxon>Carpediemonas-like organisms</taxon>
        <taxon>Kipferlia</taxon>
    </lineage>
</organism>
<dbReference type="AlphaFoldDB" id="A0A9K3D858"/>
<sequence length="238" mass="25702">EKLFNHYQKVKQHLTSEKSALLHALAAREEQLHTAYDAEVAEGEQFVKAILSTESEYAADIKDAFSWVKYLNGQSTAEAGEIAGINSLLTAIENSVLSAESHTTLDDLFSGEALVDCAHELLEGHDTLDDVFLSAAELVLETLAKLRQLTASAINEAKGTETDSTETVTMAPPSTETVTMAPPRRDTIISTLPSDEEKPVPEEKVAPTGPGLMSLALDTISEVPNEVKPEPGSLTDRR</sequence>
<feature type="non-terminal residue" evidence="2">
    <location>
        <position position="238"/>
    </location>
</feature>
<feature type="compositionally biased region" description="Polar residues" evidence="1">
    <location>
        <begin position="165"/>
        <end position="178"/>
    </location>
</feature>
<evidence type="ECO:0000313" key="3">
    <source>
        <dbReference type="Proteomes" id="UP000265618"/>
    </source>
</evidence>
<feature type="region of interest" description="Disordered" evidence="1">
    <location>
        <begin position="158"/>
        <end position="212"/>
    </location>
</feature>